<dbReference type="KEGG" id="lpav:PLANPX_0869"/>
<dbReference type="EMBL" id="AP021861">
    <property type="protein sequence ID" value="BBO31257.1"/>
    <property type="molecule type" value="Genomic_DNA"/>
</dbReference>
<sequence length="441" mass="47217">MSSSYALVAGAAAVDISPTRSLFLFGYPNVERNSTGVNDPLLCSALYLSDGNVAQLFVACDVIFVERGLALRAKACIERATGIPAAHILISATHTHSAPMTMTMLSNAADPRVPAIDPAFVQTLEDGIVAAAVQAYETKRPAELGVAVADASAVGSNRLDPSGPSDPTAPVMSVRCAQSHAPIAVLLVCSMHPTVLRETSTLVSGDFPGLARKYLQERTFGSKIPVIYHTGPCGNLSPRHVVRENTVAEATRLGYLLGAAVEAAMRSIEYSSTLRLSCRSDSLRFPLRKFPTVDAADELLHQAEADFRQLQAAAADPRTIRTAECKLFGAEETVALSRASEQGFVAQAAEEVLPAELSIFQIGDWHYVGWPGEQFVEFSLEIKARYPQCCIISMANGDLQGYLVTADAVRDKTYESLNAIFESPASGNLLVGRTLELLSQN</sequence>
<evidence type="ECO:0000313" key="3">
    <source>
        <dbReference type="Proteomes" id="UP000326837"/>
    </source>
</evidence>
<reference evidence="3" key="1">
    <citation type="submission" date="2019-10" db="EMBL/GenBank/DDBJ databases">
        <title>Lacipirellula parvula gen. nov., sp. nov., representing a lineage of planctomycetes widespread in freshwater anoxic habitats, and description of the family Lacipirellulaceae.</title>
        <authorList>
            <person name="Dedysh S.N."/>
            <person name="Kulichevskaya I.S."/>
            <person name="Beletsky A.V."/>
            <person name="Rakitin A.L."/>
            <person name="Mardanov A.V."/>
            <person name="Ivanova A.A."/>
            <person name="Saltykova V.X."/>
            <person name="Rijpstra W.I.C."/>
            <person name="Sinninghe Damste J.S."/>
            <person name="Ravin N.V."/>
        </authorList>
    </citation>
    <scope>NUCLEOTIDE SEQUENCE [LARGE SCALE GENOMIC DNA]</scope>
    <source>
        <strain evidence="3">PX69</strain>
    </source>
</reference>
<gene>
    <name evidence="2" type="ORF">PLANPX_0869</name>
</gene>
<protein>
    <recommendedName>
        <fullName evidence="1">Neutral/alkaline non-lysosomal ceramidase N-terminal domain-containing protein</fullName>
    </recommendedName>
</protein>
<dbReference type="AlphaFoldDB" id="A0A5K7X5X6"/>
<keyword evidence="3" id="KW-1185">Reference proteome</keyword>
<proteinExistence type="predicted"/>
<dbReference type="Proteomes" id="UP000326837">
    <property type="component" value="Chromosome"/>
</dbReference>
<dbReference type="Pfam" id="PF04734">
    <property type="entry name" value="Ceramidase_alk"/>
    <property type="match status" value="1"/>
</dbReference>
<dbReference type="RefSeq" id="WP_152097428.1">
    <property type="nucleotide sequence ID" value="NZ_AP021861.1"/>
</dbReference>
<dbReference type="InterPro" id="IPR031329">
    <property type="entry name" value="NEUT/ALK_ceramidase_N"/>
</dbReference>
<evidence type="ECO:0000259" key="1">
    <source>
        <dbReference type="Pfam" id="PF04734"/>
    </source>
</evidence>
<feature type="domain" description="Neutral/alkaline non-lysosomal ceramidase N-terminal" evidence="1">
    <location>
        <begin position="10"/>
        <end position="218"/>
    </location>
</feature>
<accession>A0A5K7X5X6</accession>
<name>A0A5K7X5X6_9BACT</name>
<organism evidence="2 3">
    <name type="scientific">Lacipirellula parvula</name>
    <dbReference type="NCBI Taxonomy" id="2650471"/>
    <lineage>
        <taxon>Bacteria</taxon>
        <taxon>Pseudomonadati</taxon>
        <taxon>Planctomycetota</taxon>
        <taxon>Planctomycetia</taxon>
        <taxon>Pirellulales</taxon>
        <taxon>Lacipirellulaceae</taxon>
        <taxon>Lacipirellula</taxon>
    </lineage>
</organism>
<evidence type="ECO:0000313" key="2">
    <source>
        <dbReference type="EMBL" id="BBO31257.1"/>
    </source>
</evidence>